<comment type="caution">
    <text evidence="8">The sequence shown here is derived from an EMBL/GenBank/DDBJ whole genome shotgun (WGS) entry which is preliminary data.</text>
</comment>
<feature type="transmembrane region" description="Helical" evidence="6">
    <location>
        <begin position="252"/>
        <end position="275"/>
    </location>
</feature>
<dbReference type="EMBL" id="CAHIKZ030002977">
    <property type="protein sequence ID" value="CAE1294593.1"/>
    <property type="molecule type" value="Genomic_DNA"/>
</dbReference>
<comment type="similarity">
    <text evidence="5">Belongs to the major facilitator superfamily. Sugar transporter (TC 2.A.1.1) family.</text>
</comment>
<accession>A0A812D875</accession>
<dbReference type="Gene3D" id="1.20.1250.20">
    <property type="entry name" value="MFS general substrate transporter like domains"/>
    <property type="match status" value="1"/>
</dbReference>
<dbReference type="PANTHER" id="PTHR23503:SF128">
    <property type="entry name" value="GLUCOSE TRANSPORTER TYPE 1"/>
    <property type="match status" value="1"/>
</dbReference>
<keyword evidence="9" id="KW-1185">Reference proteome</keyword>
<dbReference type="Pfam" id="PF00083">
    <property type="entry name" value="Sugar_tr"/>
    <property type="match status" value="1"/>
</dbReference>
<feature type="transmembrane region" description="Helical" evidence="6">
    <location>
        <begin position="101"/>
        <end position="124"/>
    </location>
</feature>
<feature type="transmembrane region" description="Helical" evidence="6">
    <location>
        <begin position="349"/>
        <end position="373"/>
    </location>
</feature>
<feature type="transmembrane region" description="Helical" evidence="6">
    <location>
        <begin position="166"/>
        <end position="187"/>
    </location>
</feature>
<feature type="transmembrane region" description="Helical" evidence="6">
    <location>
        <begin position="385"/>
        <end position="404"/>
    </location>
</feature>
<dbReference type="Proteomes" id="UP000597762">
    <property type="component" value="Unassembled WGS sequence"/>
</dbReference>
<feature type="transmembrane region" description="Helical" evidence="6">
    <location>
        <begin position="317"/>
        <end position="337"/>
    </location>
</feature>
<feature type="transmembrane region" description="Helical" evidence="6">
    <location>
        <begin position="416"/>
        <end position="434"/>
    </location>
</feature>
<dbReference type="InterPro" id="IPR020846">
    <property type="entry name" value="MFS_dom"/>
</dbReference>
<dbReference type="SUPFAM" id="SSF103473">
    <property type="entry name" value="MFS general substrate transporter"/>
    <property type="match status" value="1"/>
</dbReference>
<dbReference type="InterPro" id="IPR005829">
    <property type="entry name" value="Sugar_transporter_CS"/>
</dbReference>
<dbReference type="FunFam" id="1.20.1250.20:FF:000029">
    <property type="entry name" value="solute carrier family 2, facilitated glucose transporter member 4"/>
    <property type="match status" value="1"/>
</dbReference>
<dbReference type="InterPro" id="IPR036259">
    <property type="entry name" value="MFS_trans_sf"/>
</dbReference>
<evidence type="ECO:0000259" key="7">
    <source>
        <dbReference type="PROSITE" id="PS50850"/>
    </source>
</evidence>
<dbReference type="GO" id="GO:0016020">
    <property type="term" value="C:membrane"/>
    <property type="evidence" value="ECO:0007669"/>
    <property type="project" value="UniProtKB-SubCell"/>
</dbReference>
<evidence type="ECO:0000256" key="6">
    <source>
        <dbReference type="SAM" id="Phobius"/>
    </source>
</evidence>
<protein>
    <submittedName>
        <fullName evidence="8">SLC2A1</fullName>
    </submittedName>
</protein>
<evidence type="ECO:0000256" key="2">
    <source>
        <dbReference type="ARBA" id="ARBA00022692"/>
    </source>
</evidence>
<keyword evidence="2 6" id="KW-0812">Transmembrane</keyword>
<comment type="subcellular location">
    <subcellularLocation>
        <location evidence="1">Membrane</location>
        <topology evidence="1">Multi-pass membrane protein</topology>
    </subcellularLocation>
</comment>
<dbReference type="NCBIfam" id="TIGR00879">
    <property type="entry name" value="SP"/>
    <property type="match status" value="1"/>
</dbReference>
<dbReference type="OrthoDB" id="4540492at2759"/>
<keyword evidence="5" id="KW-0813">Transport</keyword>
<feature type="transmembrane region" description="Helical" evidence="6">
    <location>
        <begin position="136"/>
        <end position="154"/>
    </location>
</feature>
<dbReference type="InterPro" id="IPR003663">
    <property type="entry name" value="Sugar/inositol_transpt"/>
</dbReference>
<dbReference type="PANTHER" id="PTHR23503">
    <property type="entry name" value="SOLUTE CARRIER FAMILY 2"/>
    <property type="match status" value="1"/>
</dbReference>
<keyword evidence="4 6" id="KW-0472">Membrane</keyword>
<evidence type="ECO:0000256" key="1">
    <source>
        <dbReference type="ARBA" id="ARBA00004141"/>
    </source>
</evidence>
<dbReference type="GO" id="GO:0015149">
    <property type="term" value="F:hexose transmembrane transporter activity"/>
    <property type="evidence" value="ECO:0007669"/>
    <property type="project" value="TreeGrafter"/>
</dbReference>
<keyword evidence="3 6" id="KW-1133">Transmembrane helix</keyword>
<reference evidence="8" key="1">
    <citation type="submission" date="2021-01" db="EMBL/GenBank/DDBJ databases">
        <authorList>
            <person name="Li R."/>
            <person name="Bekaert M."/>
        </authorList>
    </citation>
    <scope>NUCLEOTIDE SEQUENCE</scope>
    <source>
        <strain evidence="8">Farmed</strain>
    </source>
</reference>
<name>A0A812D875_ACAPH</name>
<gene>
    <name evidence="8" type="ORF">SPHA_50478</name>
</gene>
<sequence>MGSFTFGYSIAVINSPETIVENFINETVIQRTGVPILASHLRSYWSLIVAIFAIGGMIGGLSAGAWADFFGRKKGMLLNNAIGIAGSMLIGFSKMGSSFEMIIVGRVILGFNCGLTTCLTPMYLSEIAPANIRGALGVVHQLAITIGILMSQIFGFQEILGTKSLWPVLLGLPLAPCIIQLLMLPLCPESPRFLLITKHQETEARAALVTLRGKFDVDLDIEDMKSEQRMCQAEPKISIAQLIVKSSLRKQLVIGIVMQISQQSCGILAILYYSHSLFVSAGMLPNVATHAVSGIGAVMVVMTFISIPLMEYVGRRTLHLTGLMGMFVLSIVMTLALTLNGTVKGMQTVGAITVIFYVAAFSIGPGSIPWLIVAELFPQGSRAPAMSICTMINWLSNFINGFTFPYVQKGLDDLSFVPFTILLLLFWGFTYMYLPETKDKTIEQITDMFRQQQQEKQSKTDGVAKENSYLVGFKKM</sequence>
<dbReference type="InterPro" id="IPR005828">
    <property type="entry name" value="MFS_sugar_transport-like"/>
</dbReference>
<evidence type="ECO:0000256" key="4">
    <source>
        <dbReference type="ARBA" id="ARBA00023136"/>
    </source>
</evidence>
<evidence type="ECO:0000313" key="9">
    <source>
        <dbReference type="Proteomes" id="UP000597762"/>
    </source>
</evidence>
<feature type="domain" description="Major facilitator superfamily (MFS) profile" evidence="7">
    <location>
        <begin position="1"/>
        <end position="438"/>
    </location>
</feature>
<evidence type="ECO:0000256" key="3">
    <source>
        <dbReference type="ARBA" id="ARBA00022989"/>
    </source>
</evidence>
<dbReference type="PROSITE" id="PS50850">
    <property type="entry name" value="MFS"/>
    <property type="match status" value="1"/>
</dbReference>
<dbReference type="AlphaFoldDB" id="A0A812D875"/>
<evidence type="ECO:0000313" key="8">
    <source>
        <dbReference type="EMBL" id="CAE1294593.1"/>
    </source>
</evidence>
<feature type="transmembrane region" description="Helical" evidence="6">
    <location>
        <begin position="44"/>
        <end position="65"/>
    </location>
</feature>
<feature type="transmembrane region" description="Helical" evidence="6">
    <location>
        <begin position="287"/>
        <end position="310"/>
    </location>
</feature>
<dbReference type="PRINTS" id="PR00171">
    <property type="entry name" value="SUGRTRNSPORT"/>
</dbReference>
<evidence type="ECO:0000256" key="5">
    <source>
        <dbReference type="RuleBase" id="RU003346"/>
    </source>
</evidence>
<organism evidence="8 9">
    <name type="scientific">Acanthosepion pharaonis</name>
    <name type="common">Pharaoh cuttlefish</name>
    <name type="synonym">Sepia pharaonis</name>
    <dbReference type="NCBI Taxonomy" id="158019"/>
    <lineage>
        <taxon>Eukaryota</taxon>
        <taxon>Metazoa</taxon>
        <taxon>Spiralia</taxon>
        <taxon>Lophotrochozoa</taxon>
        <taxon>Mollusca</taxon>
        <taxon>Cephalopoda</taxon>
        <taxon>Coleoidea</taxon>
        <taxon>Decapodiformes</taxon>
        <taxon>Sepiida</taxon>
        <taxon>Sepiina</taxon>
        <taxon>Sepiidae</taxon>
        <taxon>Acanthosepion</taxon>
    </lineage>
</organism>
<dbReference type="InterPro" id="IPR045263">
    <property type="entry name" value="GLUT"/>
</dbReference>
<dbReference type="PROSITE" id="PS00216">
    <property type="entry name" value="SUGAR_TRANSPORT_1"/>
    <property type="match status" value="1"/>
</dbReference>
<proteinExistence type="inferred from homology"/>
<feature type="transmembrane region" description="Helical" evidence="6">
    <location>
        <begin position="77"/>
        <end position="95"/>
    </location>
</feature>
<dbReference type="PROSITE" id="PS00217">
    <property type="entry name" value="SUGAR_TRANSPORT_2"/>
    <property type="match status" value="1"/>
</dbReference>